<protein>
    <recommendedName>
        <fullName evidence="3">Molybdopterin synthase sulfur carrier subunit</fullName>
    </recommendedName>
</protein>
<dbReference type="NCBIfam" id="TIGR01682">
    <property type="entry name" value="moaD"/>
    <property type="match status" value="1"/>
</dbReference>
<dbReference type="GO" id="GO:0006777">
    <property type="term" value="P:Mo-molybdopterin cofactor biosynthetic process"/>
    <property type="evidence" value="ECO:0007669"/>
    <property type="project" value="InterPro"/>
</dbReference>
<evidence type="ECO:0000256" key="2">
    <source>
        <dbReference type="ARBA" id="ARBA00024200"/>
    </source>
</evidence>
<evidence type="ECO:0000256" key="3">
    <source>
        <dbReference type="ARBA" id="ARBA00024247"/>
    </source>
</evidence>
<reference evidence="4 5" key="1">
    <citation type="submission" date="2015-05" db="EMBL/GenBank/DDBJ databases">
        <title>Whole genome sequence and identification of bacterial endophytes from Costus igneus.</title>
        <authorList>
            <person name="Lee Y.P."/>
            <person name="Gan H.M."/>
            <person name="Eng W."/>
            <person name="Wheatley M.S."/>
            <person name="Caraballo A."/>
            <person name="Polter S."/>
            <person name="Savka M.A."/>
            <person name="Hudson A.O."/>
        </authorList>
    </citation>
    <scope>NUCLEOTIDE SEQUENCE [LARGE SCALE GENOMIC DNA]</scope>
    <source>
        <strain evidence="4 5">RIT379</strain>
    </source>
</reference>
<gene>
    <name evidence="4" type="ORF">ABW02_05935</name>
</gene>
<dbReference type="PANTHER" id="PTHR33359:SF1">
    <property type="entry name" value="MOLYBDOPTERIN SYNTHASE SULFUR CARRIER SUBUNIT"/>
    <property type="match status" value="1"/>
</dbReference>
<dbReference type="PANTHER" id="PTHR33359">
    <property type="entry name" value="MOLYBDOPTERIN SYNTHASE SULFUR CARRIER SUBUNIT"/>
    <property type="match status" value="1"/>
</dbReference>
<evidence type="ECO:0000313" key="4">
    <source>
        <dbReference type="EMBL" id="KLV27682.1"/>
    </source>
</evidence>
<dbReference type="AlphaFoldDB" id="A0A0J1INY5"/>
<keyword evidence="5" id="KW-1185">Reference proteome</keyword>
<dbReference type="InterPro" id="IPR016155">
    <property type="entry name" value="Mopterin_synth/thiamin_S_b"/>
</dbReference>
<dbReference type="Proteomes" id="UP000036045">
    <property type="component" value="Unassembled WGS sequence"/>
</dbReference>
<dbReference type="Pfam" id="PF02597">
    <property type="entry name" value="ThiS"/>
    <property type="match status" value="1"/>
</dbReference>
<evidence type="ECO:0000313" key="5">
    <source>
        <dbReference type="Proteomes" id="UP000036045"/>
    </source>
</evidence>
<dbReference type="SUPFAM" id="SSF54285">
    <property type="entry name" value="MoaD/ThiS"/>
    <property type="match status" value="1"/>
</dbReference>
<dbReference type="EMBL" id="LDPH01000003">
    <property type="protein sequence ID" value="KLV27682.1"/>
    <property type="molecule type" value="Genomic_DNA"/>
</dbReference>
<accession>A0A0J1INY5</accession>
<dbReference type="CDD" id="cd00754">
    <property type="entry name" value="Ubl_MoaD"/>
    <property type="match status" value="1"/>
</dbReference>
<evidence type="ECO:0000256" key="1">
    <source>
        <dbReference type="ARBA" id="ARBA00022741"/>
    </source>
</evidence>
<sequence length="76" mass="8484">MKILVFAHLQEQIGTSELELDWEAQTVQTFKEAFQQSYGIDSLDQVMIAVNEEFARSQAMIQKNDVVALIPPVSGG</sequence>
<dbReference type="GO" id="GO:1990133">
    <property type="term" value="C:molybdopterin adenylyltransferase complex"/>
    <property type="evidence" value="ECO:0007669"/>
    <property type="project" value="TreeGrafter"/>
</dbReference>
<dbReference type="InterPro" id="IPR003749">
    <property type="entry name" value="ThiS/MoaD-like"/>
</dbReference>
<dbReference type="InterPro" id="IPR012675">
    <property type="entry name" value="Beta-grasp_dom_sf"/>
</dbReference>
<dbReference type="InterPro" id="IPR044672">
    <property type="entry name" value="MOCS2A"/>
</dbReference>
<keyword evidence="1" id="KW-0547">Nucleotide-binding</keyword>
<dbReference type="PATRIC" id="fig|1397.4.peg.3301"/>
<dbReference type="GO" id="GO:0000166">
    <property type="term" value="F:nucleotide binding"/>
    <property type="evidence" value="ECO:0007669"/>
    <property type="project" value="UniProtKB-KW"/>
</dbReference>
<name>A0A0J1INY5_NIACI</name>
<comment type="caution">
    <text evidence="4">The sequence shown here is derived from an EMBL/GenBank/DDBJ whole genome shotgun (WGS) entry which is preliminary data.</text>
</comment>
<proteinExistence type="inferred from homology"/>
<dbReference type="OrthoDB" id="9801945at2"/>
<dbReference type="Gene3D" id="3.10.20.30">
    <property type="match status" value="1"/>
</dbReference>
<organism evidence="4 5">
    <name type="scientific">Niallia circulans</name>
    <name type="common">Bacillus circulans</name>
    <dbReference type="NCBI Taxonomy" id="1397"/>
    <lineage>
        <taxon>Bacteria</taxon>
        <taxon>Bacillati</taxon>
        <taxon>Bacillota</taxon>
        <taxon>Bacilli</taxon>
        <taxon>Bacillales</taxon>
        <taxon>Bacillaceae</taxon>
        <taxon>Niallia</taxon>
    </lineage>
</organism>
<comment type="similarity">
    <text evidence="2">Belongs to the MoaD family.</text>
</comment>